<proteinExistence type="predicted"/>
<comment type="caution">
    <text evidence="3">The sequence shown here is derived from an EMBL/GenBank/DDBJ whole genome shotgun (WGS) entry which is preliminary data.</text>
</comment>
<feature type="region of interest" description="Disordered" evidence="1">
    <location>
        <begin position="62"/>
        <end position="86"/>
    </location>
</feature>
<protein>
    <recommendedName>
        <fullName evidence="2">Amidase domain-containing protein</fullName>
    </recommendedName>
</protein>
<dbReference type="Proteomes" id="UP001642482">
    <property type="component" value="Unassembled WGS sequence"/>
</dbReference>
<gene>
    <name evidence="3" type="ORF">SEUCBS140593_004113</name>
</gene>
<dbReference type="InterPro" id="IPR036928">
    <property type="entry name" value="AS_sf"/>
</dbReference>
<organism evidence="3 4">
    <name type="scientific">Sporothrix eucalyptigena</name>
    <dbReference type="NCBI Taxonomy" id="1812306"/>
    <lineage>
        <taxon>Eukaryota</taxon>
        <taxon>Fungi</taxon>
        <taxon>Dikarya</taxon>
        <taxon>Ascomycota</taxon>
        <taxon>Pezizomycotina</taxon>
        <taxon>Sordariomycetes</taxon>
        <taxon>Sordariomycetidae</taxon>
        <taxon>Ophiostomatales</taxon>
        <taxon>Ophiostomataceae</taxon>
        <taxon>Sporothrix</taxon>
    </lineage>
</organism>
<dbReference type="Pfam" id="PF01425">
    <property type="entry name" value="Amidase"/>
    <property type="match status" value="1"/>
</dbReference>
<evidence type="ECO:0000313" key="3">
    <source>
        <dbReference type="EMBL" id="CAK7220083.1"/>
    </source>
</evidence>
<evidence type="ECO:0000313" key="4">
    <source>
        <dbReference type="Proteomes" id="UP001642482"/>
    </source>
</evidence>
<evidence type="ECO:0000256" key="1">
    <source>
        <dbReference type="SAM" id="MobiDB-lite"/>
    </source>
</evidence>
<reference evidence="3 4" key="1">
    <citation type="submission" date="2024-01" db="EMBL/GenBank/DDBJ databases">
        <authorList>
            <person name="Allen C."/>
            <person name="Tagirdzhanova G."/>
        </authorList>
    </citation>
    <scope>NUCLEOTIDE SEQUENCE [LARGE SCALE GENOMIC DNA]</scope>
</reference>
<accession>A0ABP0BKB8</accession>
<dbReference type="SUPFAM" id="SSF75304">
    <property type="entry name" value="Amidase signature (AS) enzymes"/>
    <property type="match status" value="1"/>
</dbReference>
<feature type="domain" description="Amidase" evidence="2">
    <location>
        <begin position="29"/>
        <end position="259"/>
    </location>
</feature>
<dbReference type="NCBIfam" id="NF005127">
    <property type="entry name" value="PRK06565.1"/>
    <property type="match status" value="1"/>
</dbReference>
<dbReference type="PANTHER" id="PTHR42678:SF11">
    <property type="entry name" value="AMIDASE FAMILY PROTEIN"/>
    <property type="match status" value="1"/>
</dbReference>
<dbReference type="PANTHER" id="PTHR42678">
    <property type="entry name" value="AMIDASE"/>
    <property type="match status" value="1"/>
</dbReference>
<dbReference type="InterPro" id="IPR023631">
    <property type="entry name" value="Amidase_dom"/>
</dbReference>
<dbReference type="EMBL" id="CAWUHD010000034">
    <property type="protein sequence ID" value="CAK7220083.1"/>
    <property type="molecule type" value="Genomic_DNA"/>
</dbReference>
<name>A0ABP0BKB8_9PEZI</name>
<keyword evidence="4" id="KW-1185">Reference proteome</keyword>
<dbReference type="Gene3D" id="3.90.1300.10">
    <property type="entry name" value="Amidase signature (AS) domain"/>
    <property type="match status" value="1"/>
</dbReference>
<sequence length="722" mass="77662">MAARTLNLVEASVAELQDALASGAITSVELVALYLRRISAYDCRGPSLNAIPIINTSVFDEAGASDDRRRNQQQQSLDHKPPPLEGIPFTVKDSYRVKGMTVASGSPAFEHLVANDDAHTVQVLRDPTKGGGAVLLGRTNMPPMAYGGMQRGIYGRAESPYSADWLAAAYASGSSNGSGAATAASFAAFGMGEETVSSGRSPASNNALAAYTPSRGWLSLRGNWPLYLTRDVVVPHTRTMEDMLTLVGAFTGSPPDPETAGDFWRDQPFMKLPTPWPNGRGQLGRILEELGPEKENWLAGVRIAVPGMYIGKPPPAGARPVTTTASVVALWETARRDLEALGATVTVTPNFPAVTAYESPDDPSLFPKECPRLPPNWHHLETGPLIAHGWNDFLKATGDPKLPDLSSIEDPWFIYPDSIRTTTELRRLDPISALQWTRLHEFLKPEIEGSNSPNIYDTPGLAELLEALEAQRKVLLEDWLAAVGCDVVAFPAAGDVGPADADVSEESATHAYLNGVYYSNGNRAIRHLGIPTVTVPMGVLTDRDNMPMGLTLAGRAYDDAKLLRWAYAYETATRRRAVPLRTPALQTDTIELDPGVSLLDRAPRPGLIVEAKIVEEGEAEDDSAPVTVSIQGTTTISPGGRGLVPNVDITVDGVDVPGKLVNIEESSDDQTFQFSVEATASRPVHTDPREKTIAPVARDKIMVVVMARAAKNGCPSGWLKLL</sequence>
<evidence type="ECO:0000259" key="2">
    <source>
        <dbReference type="Pfam" id="PF01425"/>
    </source>
</evidence>